<protein>
    <submittedName>
        <fullName evidence="3">SDR family oxidoreductase</fullName>
        <ecNumber evidence="3">1.1.-.-</ecNumber>
    </submittedName>
</protein>
<dbReference type="PROSITE" id="PS00061">
    <property type="entry name" value="ADH_SHORT"/>
    <property type="match status" value="1"/>
</dbReference>
<dbReference type="PRINTS" id="PR00080">
    <property type="entry name" value="SDRFAMILY"/>
</dbReference>
<dbReference type="EMBL" id="QGUI02000003">
    <property type="protein sequence ID" value="MFO7190739.1"/>
    <property type="molecule type" value="Genomic_DNA"/>
</dbReference>
<gene>
    <name evidence="3" type="ORF">DIU77_000630</name>
</gene>
<evidence type="ECO:0000313" key="3">
    <source>
        <dbReference type="EMBL" id="MFO7190739.1"/>
    </source>
</evidence>
<dbReference type="SUPFAM" id="SSF51735">
    <property type="entry name" value="NAD(P)-binding Rossmann-fold domains"/>
    <property type="match status" value="1"/>
</dbReference>
<dbReference type="FunFam" id="3.40.50.720:FF:000084">
    <property type="entry name" value="Short-chain dehydrogenase reductase"/>
    <property type="match status" value="1"/>
</dbReference>
<evidence type="ECO:0000256" key="1">
    <source>
        <dbReference type="ARBA" id="ARBA00006484"/>
    </source>
</evidence>
<dbReference type="Gene3D" id="3.40.50.720">
    <property type="entry name" value="NAD(P)-binding Rossmann-like Domain"/>
    <property type="match status" value="1"/>
</dbReference>
<keyword evidence="2 3" id="KW-0560">Oxidoreductase</keyword>
<name>A0ABD6FAA4_9PSEU</name>
<dbReference type="AlphaFoldDB" id="A0ABD6FAA4"/>
<evidence type="ECO:0000256" key="2">
    <source>
        <dbReference type="ARBA" id="ARBA00023002"/>
    </source>
</evidence>
<dbReference type="GO" id="GO:0016491">
    <property type="term" value="F:oxidoreductase activity"/>
    <property type="evidence" value="ECO:0007669"/>
    <property type="project" value="UniProtKB-KW"/>
</dbReference>
<dbReference type="PANTHER" id="PTHR42760">
    <property type="entry name" value="SHORT-CHAIN DEHYDROGENASES/REDUCTASES FAMILY MEMBER"/>
    <property type="match status" value="1"/>
</dbReference>
<dbReference type="CDD" id="cd05233">
    <property type="entry name" value="SDR_c"/>
    <property type="match status" value="1"/>
</dbReference>
<dbReference type="InterPro" id="IPR020904">
    <property type="entry name" value="Sc_DH/Rdtase_CS"/>
</dbReference>
<dbReference type="EC" id="1.1.-.-" evidence="3"/>
<accession>A0ABD6FAA4</accession>
<comment type="similarity">
    <text evidence="1">Belongs to the short-chain dehydrogenases/reductases (SDR) family.</text>
</comment>
<dbReference type="Proteomes" id="UP000249324">
    <property type="component" value="Unassembled WGS sequence"/>
</dbReference>
<dbReference type="InterPro" id="IPR002347">
    <property type="entry name" value="SDR_fam"/>
</dbReference>
<proteinExistence type="inferred from homology"/>
<dbReference type="InterPro" id="IPR036291">
    <property type="entry name" value="NAD(P)-bd_dom_sf"/>
</dbReference>
<dbReference type="PRINTS" id="PR00081">
    <property type="entry name" value="GDHRDH"/>
</dbReference>
<sequence length="277" mass="29267">MASIATFSAEGRMDLGLRAARVLVTGGASNIGRGIVHGFAGEGARIAICDIDGEQANRVRAEALERGADAAEVVRADLTHEGAGRRVVDRVIELWGGLDALVNNAGWSVPGFIAEDTDRARWQRLVEVNLFATIECTQAAIAVMREAGRGSIVFISSDAAFGEIRQGVYGATKAAVVALARTVAKEHGRHGIRSNVVCPGLVIPESDDAIGATSLWAGGRDAVFTEEQIESVRKQIPLRRLTTARDVAAAVVWLSSEPAARQMTGQVFSVSGGYCMP</sequence>
<evidence type="ECO:0000313" key="4">
    <source>
        <dbReference type="Proteomes" id="UP000249324"/>
    </source>
</evidence>
<organism evidence="3 4">
    <name type="scientific">Thermocrispum agreste</name>
    <dbReference type="NCBI Taxonomy" id="37925"/>
    <lineage>
        <taxon>Bacteria</taxon>
        <taxon>Bacillati</taxon>
        <taxon>Actinomycetota</taxon>
        <taxon>Actinomycetes</taxon>
        <taxon>Pseudonocardiales</taxon>
        <taxon>Pseudonocardiaceae</taxon>
        <taxon>Thermocrispum</taxon>
    </lineage>
</organism>
<reference evidence="3 4" key="1">
    <citation type="journal article" date="2021" name="BMC Genomics">
        <title>Genome-resolved metagenome and metatranscriptome analyses of thermophilic composting reveal key bacterial players and their metabolic interactions.</title>
        <authorList>
            <person name="Braga L.P.P."/>
            <person name="Pereira R.V."/>
            <person name="Martins L.F."/>
            <person name="Moura L.M.S."/>
            <person name="Sanchez F.B."/>
            <person name="Patane J.S.L."/>
            <person name="da Silva A.M."/>
            <person name="Setubal J.C."/>
        </authorList>
    </citation>
    <scope>NUCLEOTIDE SEQUENCE [LARGE SCALE GENOMIC DNA]</scope>
    <source>
        <strain evidence="3">ZC4RG45</strain>
    </source>
</reference>
<dbReference type="Pfam" id="PF13561">
    <property type="entry name" value="adh_short_C2"/>
    <property type="match status" value="1"/>
</dbReference>
<comment type="caution">
    <text evidence="3">The sequence shown here is derived from an EMBL/GenBank/DDBJ whole genome shotgun (WGS) entry which is preliminary data.</text>
</comment>